<keyword evidence="6 20" id="KW-0812">Transmembrane</keyword>
<dbReference type="GO" id="GO:0046872">
    <property type="term" value="F:metal ion binding"/>
    <property type="evidence" value="ECO:0007669"/>
    <property type="project" value="UniProtKB-KW"/>
</dbReference>
<dbReference type="InterPro" id="IPR033479">
    <property type="entry name" value="dCache_1"/>
</dbReference>
<comment type="similarity">
    <text evidence="18">Belongs to the adenylyl cyclase class-4/guanylyl cyclase family.</text>
</comment>
<feature type="domain" description="Guanylate cyclase" evidence="21">
    <location>
        <begin position="482"/>
        <end position="609"/>
    </location>
</feature>
<evidence type="ECO:0000256" key="17">
    <source>
        <dbReference type="ARBA" id="ARBA00064436"/>
    </source>
</evidence>
<dbReference type="FunFam" id="3.30.70.1230:FF:000033">
    <property type="entry name" value="Adenylate cyclase"/>
    <property type="match status" value="1"/>
</dbReference>
<dbReference type="SMART" id="SM00044">
    <property type="entry name" value="CYCc"/>
    <property type="match status" value="1"/>
</dbReference>
<keyword evidence="12" id="KW-0115">cAMP biosynthesis</keyword>
<dbReference type="GO" id="GO:0006171">
    <property type="term" value="P:cAMP biosynthetic process"/>
    <property type="evidence" value="ECO:0007669"/>
    <property type="project" value="UniProtKB-KW"/>
</dbReference>
<comment type="caution">
    <text evidence="23">The sequence shown here is derived from an EMBL/GenBank/DDBJ whole genome shotgun (WGS) entry which is preliminary data.</text>
</comment>
<dbReference type="PANTHER" id="PTHR11920:SF335">
    <property type="entry name" value="GUANYLATE CYCLASE"/>
    <property type="match status" value="1"/>
</dbReference>
<evidence type="ECO:0000313" key="23">
    <source>
        <dbReference type="EMBL" id="HGG00712.1"/>
    </source>
</evidence>
<dbReference type="InterPro" id="IPR029787">
    <property type="entry name" value="Nucleotide_cyclase"/>
</dbReference>
<gene>
    <name evidence="23" type="ORF">ENR15_08705</name>
</gene>
<dbReference type="PROSITE" id="PS50125">
    <property type="entry name" value="GUANYLATE_CYCLASE_2"/>
    <property type="match status" value="1"/>
</dbReference>
<dbReference type="Pfam" id="PF02743">
    <property type="entry name" value="dCache_1"/>
    <property type="match status" value="1"/>
</dbReference>
<dbReference type="SMART" id="SM00304">
    <property type="entry name" value="HAMP"/>
    <property type="match status" value="1"/>
</dbReference>
<dbReference type="GO" id="GO:0005886">
    <property type="term" value="C:plasma membrane"/>
    <property type="evidence" value="ECO:0007669"/>
    <property type="project" value="UniProtKB-SubCell"/>
</dbReference>
<evidence type="ECO:0000256" key="1">
    <source>
        <dbReference type="ARBA" id="ARBA00001593"/>
    </source>
</evidence>
<feature type="domain" description="HAMP" evidence="22">
    <location>
        <begin position="373"/>
        <end position="425"/>
    </location>
</feature>
<evidence type="ECO:0000256" key="10">
    <source>
        <dbReference type="ARBA" id="ARBA00022842"/>
    </source>
</evidence>
<dbReference type="GO" id="GO:0035556">
    <property type="term" value="P:intracellular signal transduction"/>
    <property type="evidence" value="ECO:0007669"/>
    <property type="project" value="InterPro"/>
</dbReference>
<feature type="coiled-coil region" evidence="19">
    <location>
        <begin position="417"/>
        <end position="451"/>
    </location>
</feature>
<dbReference type="EMBL" id="DSPX01000085">
    <property type="protein sequence ID" value="HGG00712.1"/>
    <property type="molecule type" value="Genomic_DNA"/>
</dbReference>
<keyword evidence="10" id="KW-0460">Magnesium</keyword>
<dbReference type="Pfam" id="PF00211">
    <property type="entry name" value="Guanylate_cyc"/>
    <property type="match status" value="1"/>
</dbReference>
<dbReference type="SUPFAM" id="SSF158472">
    <property type="entry name" value="HAMP domain-like"/>
    <property type="match status" value="1"/>
</dbReference>
<evidence type="ECO:0000256" key="7">
    <source>
        <dbReference type="ARBA" id="ARBA00022723"/>
    </source>
</evidence>
<comment type="subcellular location">
    <subcellularLocation>
        <location evidence="2">Cell membrane</location>
        <topology evidence="2">Multi-pass membrane protein</topology>
    </subcellularLocation>
</comment>
<evidence type="ECO:0000256" key="6">
    <source>
        <dbReference type="ARBA" id="ARBA00022692"/>
    </source>
</evidence>
<evidence type="ECO:0000256" key="14">
    <source>
        <dbReference type="ARBA" id="ARBA00023239"/>
    </source>
</evidence>
<dbReference type="Gene3D" id="3.30.70.1230">
    <property type="entry name" value="Nucleotide cyclase"/>
    <property type="match status" value="1"/>
</dbReference>
<evidence type="ECO:0000256" key="4">
    <source>
        <dbReference type="ARBA" id="ARBA00021420"/>
    </source>
</evidence>
<evidence type="ECO:0000256" key="15">
    <source>
        <dbReference type="ARBA" id="ARBA00032597"/>
    </source>
</evidence>
<dbReference type="InterPro" id="IPR050401">
    <property type="entry name" value="Cyclic_nucleotide_synthase"/>
</dbReference>
<evidence type="ECO:0000256" key="13">
    <source>
        <dbReference type="ARBA" id="ARBA00023136"/>
    </source>
</evidence>
<dbReference type="InterPro" id="IPR003660">
    <property type="entry name" value="HAMP_dom"/>
</dbReference>
<proteinExistence type="inferred from homology"/>
<evidence type="ECO:0000256" key="12">
    <source>
        <dbReference type="ARBA" id="ARBA00022998"/>
    </source>
</evidence>
<feature type="transmembrane region" description="Helical" evidence="20">
    <location>
        <begin position="12"/>
        <end position="38"/>
    </location>
</feature>
<dbReference type="InterPro" id="IPR018297">
    <property type="entry name" value="A/G_cyclase_CS"/>
</dbReference>
<evidence type="ECO:0000256" key="20">
    <source>
        <dbReference type="SAM" id="Phobius"/>
    </source>
</evidence>
<reference evidence="23" key="1">
    <citation type="journal article" date="2020" name="mSystems">
        <title>Genome- and Community-Level Interaction Insights into Carbon Utilization and Element Cycling Functions of Hydrothermarchaeota in Hydrothermal Sediment.</title>
        <authorList>
            <person name="Zhou Z."/>
            <person name="Liu Y."/>
            <person name="Xu W."/>
            <person name="Pan J."/>
            <person name="Luo Z.H."/>
            <person name="Li M."/>
        </authorList>
    </citation>
    <scope>NUCLEOTIDE SEQUENCE [LARGE SCALE GENOMIC DNA]</scope>
    <source>
        <strain evidence="23">SpSt-374</strain>
    </source>
</reference>
<accession>A0A7C3VGD8</accession>
<evidence type="ECO:0000256" key="8">
    <source>
        <dbReference type="ARBA" id="ARBA00022741"/>
    </source>
</evidence>
<dbReference type="Gene3D" id="6.10.340.10">
    <property type="match status" value="1"/>
</dbReference>
<evidence type="ECO:0000259" key="22">
    <source>
        <dbReference type="PROSITE" id="PS50885"/>
    </source>
</evidence>
<keyword evidence="11 20" id="KW-1133">Transmembrane helix</keyword>
<evidence type="ECO:0000256" key="19">
    <source>
        <dbReference type="SAM" id="Coils"/>
    </source>
</evidence>
<dbReference type="CDD" id="cd07302">
    <property type="entry name" value="CHD"/>
    <property type="match status" value="1"/>
</dbReference>
<evidence type="ECO:0000256" key="11">
    <source>
        <dbReference type="ARBA" id="ARBA00022989"/>
    </source>
</evidence>
<evidence type="ECO:0000256" key="2">
    <source>
        <dbReference type="ARBA" id="ARBA00004651"/>
    </source>
</evidence>
<comment type="catalytic activity">
    <reaction evidence="1">
        <text>ATP = 3',5'-cyclic AMP + diphosphate</text>
        <dbReference type="Rhea" id="RHEA:15389"/>
        <dbReference type="ChEBI" id="CHEBI:30616"/>
        <dbReference type="ChEBI" id="CHEBI:33019"/>
        <dbReference type="ChEBI" id="CHEBI:58165"/>
        <dbReference type="EC" id="4.6.1.1"/>
    </reaction>
</comment>
<keyword evidence="9" id="KW-0067">ATP-binding</keyword>
<keyword evidence="14 18" id="KW-0456">Lyase</keyword>
<organism evidence="23">
    <name type="scientific">Planktothricoides sp. SpSt-374</name>
    <dbReference type="NCBI Taxonomy" id="2282167"/>
    <lineage>
        <taxon>Bacteria</taxon>
        <taxon>Bacillati</taxon>
        <taxon>Cyanobacteriota</taxon>
        <taxon>Cyanophyceae</taxon>
        <taxon>Oscillatoriophycideae</taxon>
        <taxon>Oscillatoriales</taxon>
        <taxon>Oscillatoriaceae</taxon>
        <taxon>Planktothricoides</taxon>
    </lineage>
</organism>
<feature type="transmembrane region" description="Helical" evidence="20">
    <location>
        <begin position="353"/>
        <end position="375"/>
    </location>
</feature>
<evidence type="ECO:0000256" key="16">
    <source>
        <dbReference type="ARBA" id="ARBA00032637"/>
    </source>
</evidence>
<dbReference type="Gene3D" id="3.30.450.20">
    <property type="entry name" value="PAS domain"/>
    <property type="match status" value="1"/>
</dbReference>
<comment type="subunit">
    <text evidence="17">Homodimer. Can also exist as monomer.</text>
</comment>
<dbReference type="InterPro" id="IPR001054">
    <property type="entry name" value="A/G_cyclase"/>
</dbReference>
<keyword evidence="13 20" id="KW-0472">Membrane</keyword>
<evidence type="ECO:0000256" key="5">
    <source>
        <dbReference type="ARBA" id="ARBA00022475"/>
    </source>
</evidence>
<dbReference type="AlphaFoldDB" id="A0A7C3VGD8"/>
<evidence type="ECO:0000256" key="18">
    <source>
        <dbReference type="RuleBase" id="RU000405"/>
    </source>
</evidence>
<dbReference type="GO" id="GO:0005524">
    <property type="term" value="F:ATP binding"/>
    <property type="evidence" value="ECO:0007669"/>
    <property type="project" value="UniProtKB-KW"/>
</dbReference>
<dbReference type="PANTHER" id="PTHR11920">
    <property type="entry name" value="GUANYLYL CYCLASE"/>
    <property type="match status" value="1"/>
</dbReference>
<evidence type="ECO:0000256" key="9">
    <source>
        <dbReference type="ARBA" id="ARBA00022840"/>
    </source>
</evidence>
<dbReference type="CDD" id="cd06225">
    <property type="entry name" value="HAMP"/>
    <property type="match status" value="1"/>
</dbReference>
<dbReference type="EC" id="4.6.1.1" evidence="3"/>
<dbReference type="PROSITE" id="PS00452">
    <property type="entry name" value="GUANYLATE_CYCLASE_1"/>
    <property type="match status" value="1"/>
</dbReference>
<sequence>MTVTKSPATGKFFLRTALVVPFVLQIVAAVGLVGYLSFRNGQKAVNELVSQLQGEISLRVRERVDVYLEAPPLVNQINEDAAELGLLDFNDLEMSRSYLWKQVQRFKSIGHAGLANENGQYLRIGWVNRWVGGEEPQLAEQLEWGTGDLIYYQLDAQGNPTEVAKKTPNYDVRKRPFYETVLKHNRAAWSDVYINFGYGSLQINASSPYYDDQGNLIGVFTCQMGLDQIRVFLQTLQVGRSGLVFMMEPAGELIASSLKNQPLTVGKDKSQRRLKAQESSNPIVRSSMESLQAQIPDLQNLQAADQLEFNLGNQRYFLQVSPLRDEYGLNWLIVVVVPESDFMAQINANTRNTVWLCLGSLVLALGFGFITTRWITYPIRQITQASAEMANGDLNQYIEPSPIIELDKLGNSFNRMTGQLKESVEALRMANEELESRVEQRTGELRQEKERSEQLLLNILPSEIADRLKRAESPTEHFEEVTILFADIVGFTSLSAQLEPMQLVAGLNQIFSAFDHLTEKYGLEKIKTIGDAYMVVGGLPIARPDHATAIADMALEMQAYMETMPNDLGKSLQIRIGINTGPVIAGVIGIKKFIYDLWGDAVNVASRMESHGKPGYIQVTEATYSYLKDRYVLESRGTISVKGRGEMMTYWLIGRNYPAT</sequence>
<dbReference type="Pfam" id="PF00672">
    <property type="entry name" value="HAMP"/>
    <property type="match status" value="1"/>
</dbReference>
<evidence type="ECO:0000256" key="3">
    <source>
        <dbReference type="ARBA" id="ARBA00012201"/>
    </source>
</evidence>
<keyword evidence="8" id="KW-0547">Nucleotide-binding</keyword>
<dbReference type="GO" id="GO:0004016">
    <property type="term" value="F:adenylate cyclase activity"/>
    <property type="evidence" value="ECO:0007669"/>
    <property type="project" value="UniProtKB-EC"/>
</dbReference>
<protein>
    <recommendedName>
        <fullName evidence="4">Adenylate cyclase</fullName>
        <ecNumber evidence="3">4.6.1.1</ecNumber>
    </recommendedName>
    <alternativeName>
        <fullName evidence="15">ATP pyrophosphate-lyase</fullName>
    </alternativeName>
    <alternativeName>
        <fullName evidence="16">Adenylyl cyclase</fullName>
    </alternativeName>
</protein>
<keyword evidence="19" id="KW-0175">Coiled coil</keyword>
<name>A0A7C3VGD8_9CYAN</name>
<dbReference type="SUPFAM" id="SSF55073">
    <property type="entry name" value="Nucleotide cyclase"/>
    <property type="match status" value="1"/>
</dbReference>
<evidence type="ECO:0000259" key="21">
    <source>
        <dbReference type="PROSITE" id="PS50125"/>
    </source>
</evidence>
<keyword evidence="5" id="KW-1003">Cell membrane</keyword>
<keyword evidence="7" id="KW-0479">Metal-binding</keyword>
<dbReference type="PROSITE" id="PS50885">
    <property type="entry name" value="HAMP"/>
    <property type="match status" value="1"/>
</dbReference>